<dbReference type="GeneTree" id="ENSGT00940000154875"/>
<dbReference type="SUPFAM" id="SSF57850">
    <property type="entry name" value="RING/U-box"/>
    <property type="match status" value="1"/>
</dbReference>
<dbReference type="AlphaFoldDB" id="A0A5F7ZAM3"/>
<dbReference type="VEuPathDB" id="HostDB:ENSMMUG00000052685"/>
<dbReference type="GO" id="GO:0031624">
    <property type="term" value="F:ubiquitin conjugating enzyme binding"/>
    <property type="evidence" value="ECO:0000318"/>
    <property type="project" value="GO_Central"/>
</dbReference>
<evidence type="ECO:0000256" key="5">
    <source>
        <dbReference type="ARBA" id="ARBA00022786"/>
    </source>
</evidence>
<dbReference type="STRING" id="9544.ENSMMUP00000062234"/>
<keyword evidence="6" id="KW-0862">Zinc</keyword>
<evidence type="ECO:0000256" key="2">
    <source>
        <dbReference type="ARBA" id="ARBA00022723"/>
    </source>
</evidence>
<dbReference type="InParanoid" id="A0A5F7ZAM3"/>
<dbReference type="SMR" id="A0A5F7ZAM3"/>
<dbReference type="InterPro" id="IPR044066">
    <property type="entry name" value="TRIAD_supradom"/>
</dbReference>
<dbReference type="GO" id="GO:0006511">
    <property type="term" value="P:ubiquitin-dependent protein catabolic process"/>
    <property type="evidence" value="ECO:0000318"/>
    <property type="project" value="GO_Central"/>
</dbReference>
<evidence type="ECO:0000256" key="1">
    <source>
        <dbReference type="ARBA" id="ARBA00022679"/>
    </source>
</evidence>
<reference evidence="9" key="1">
    <citation type="journal article" date="2007" name="Science">
        <title>Evolutionary and biomedical insights from the rhesus macaque genome.</title>
        <authorList>
            <person name="Gibbs R.A."/>
            <person name="Rogers J."/>
            <person name="Katze M.G."/>
            <person name="Bumgarner R."/>
            <person name="Weinstock G.M."/>
            <person name="Mardis E.R."/>
            <person name="Remington K.A."/>
            <person name="Strausberg R.L."/>
            <person name="Venter J.C."/>
            <person name="Wilson R.K."/>
            <person name="Batzer M.A."/>
            <person name="Bustamante C.D."/>
            <person name="Eichler E.E."/>
            <person name="Hahn M.W."/>
            <person name="Hardison R.C."/>
            <person name="Makova K.D."/>
            <person name="Miller W."/>
            <person name="Milosavljevic A."/>
            <person name="Palermo R.E."/>
            <person name="Siepel A."/>
            <person name="Sikela J.M."/>
            <person name="Attaway T."/>
            <person name="Bell S."/>
            <person name="Bernard K.E."/>
            <person name="Buhay C.J."/>
            <person name="Chandrabose M.N."/>
            <person name="Dao M."/>
            <person name="Davis C."/>
            <person name="Delehaunty K.D."/>
            <person name="Ding Y."/>
            <person name="Dinh H.H."/>
            <person name="Dugan-Rocha S."/>
            <person name="Fulton L.A."/>
            <person name="Gabisi R.A."/>
            <person name="Garner T.T."/>
            <person name="Godfrey J."/>
            <person name="Hawes A.C."/>
            <person name="Hernandez J."/>
            <person name="Hines S."/>
            <person name="Holder M."/>
            <person name="Hume J."/>
            <person name="Jhangiani S.N."/>
            <person name="Joshi V."/>
            <person name="Khan Z.M."/>
            <person name="Kirkness E.F."/>
            <person name="Cree A."/>
            <person name="Fowler R.G."/>
            <person name="Lee S."/>
            <person name="Lewis L.R."/>
            <person name="Li Z."/>
            <person name="Liu Y.-S."/>
            <person name="Moore S.M."/>
            <person name="Muzny D."/>
            <person name="Nazareth L.V."/>
            <person name="Ngo D.N."/>
            <person name="Okwuonu G.O."/>
            <person name="Pai G."/>
            <person name="Parker D."/>
            <person name="Paul H.A."/>
            <person name="Pfannkoch C."/>
            <person name="Pohl C.S."/>
            <person name="Rogers Y.-H.C."/>
            <person name="Ruiz S.J."/>
            <person name="Sabo A."/>
            <person name="Santibanez J."/>
            <person name="Schneider B.W."/>
            <person name="Smith S.M."/>
            <person name="Sodergren E."/>
            <person name="Svatek A.F."/>
            <person name="Utterback T.R."/>
            <person name="Vattathil S."/>
            <person name="Warren W."/>
            <person name="White C.S."/>
            <person name="Chinwalla A.T."/>
            <person name="Feng Y."/>
            <person name="Halpern A.L."/>
            <person name="Hillier L.W."/>
            <person name="Huang X."/>
            <person name="Minx P."/>
            <person name="Nelson J.O."/>
            <person name="Pepin K.H."/>
            <person name="Qin X."/>
            <person name="Sutton G.G."/>
            <person name="Venter E."/>
            <person name="Walenz B.P."/>
            <person name="Wallis J.W."/>
            <person name="Worley K.C."/>
            <person name="Yang S.-P."/>
            <person name="Jones S.M."/>
            <person name="Marra M.A."/>
            <person name="Rocchi M."/>
            <person name="Schein J.E."/>
            <person name="Baertsch R."/>
            <person name="Clarke L."/>
            <person name="Csuros M."/>
            <person name="Glasscock J."/>
            <person name="Harris R.A."/>
            <person name="Havlak P."/>
            <person name="Jackson A.R."/>
            <person name="Jiang H."/>
            <person name="Liu Y."/>
            <person name="Messina D.N."/>
            <person name="Shen Y."/>
            <person name="Song H.X.-Z."/>
            <person name="Wylie T."/>
            <person name="Zhang L."/>
            <person name="Birney E."/>
            <person name="Han K."/>
            <person name="Konkel M.K."/>
            <person name="Lee J."/>
            <person name="Smit A.F.A."/>
            <person name="Ullmer B."/>
            <person name="Wang H."/>
            <person name="Xing J."/>
            <person name="Burhans R."/>
            <person name="Cheng Z."/>
            <person name="Karro J.E."/>
            <person name="Ma J."/>
            <person name="Raney B."/>
            <person name="She X."/>
            <person name="Cox M.J."/>
            <person name="Demuth J.P."/>
            <person name="Dumas L.J."/>
            <person name="Han S.-G."/>
            <person name="Hopkins J."/>
            <person name="Karimpour-Fard A."/>
            <person name="Kim Y.H."/>
            <person name="Pollack J.R."/>
            <person name="Vinar T."/>
            <person name="Addo-Quaye C."/>
            <person name="Degenhardt J."/>
            <person name="Denby A."/>
            <person name="Hubisz M.J."/>
            <person name="Indap A."/>
            <person name="Kosiol C."/>
            <person name="Lahn B.T."/>
            <person name="Lawson H.A."/>
            <person name="Marklein A."/>
            <person name="Nielsen R."/>
            <person name="Vallender E.J."/>
            <person name="Clark A.G."/>
            <person name="Ferguson B."/>
            <person name="Hernandez R.D."/>
            <person name="Hirani K."/>
            <person name="Kehrer-Sawatzki H."/>
            <person name="Kolb J."/>
            <person name="Patil S."/>
            <person name="Pu L.-L."/>
            <person name="Ren Y."/>
            <person name="Smith D.G."/>
            <person name="Wheeler D.A."/>
            <person name="Schenck I."/>
            <person name="Ball E.V."/>
            <person name="Chen R."/>
            <person name="Cooper D.N."/>
            <person name="Giardine B."/>
            <person name="Hsu F."/>
            <person name="Kent W.J."/>
            <person name="Lesk A."/>
            <person name="Nelson D.L."/>
            <person name="O'brien W.E."/>
            <person name="Pruefer K."/>
            <person name="Stenson P.D."/>
            <person name="Wallace J.C."/>
            <person name="Ke H."/>
            <person name="Liu X.-M."/>
            <person name="Wang P."/>
            <person name="Xiang A.P."/>
            <person name="Yang F."/>
            <person name="Barber G.P."/>
            <person name="Haussler D."/>
            <person name="Karolchik D."/>
            <person name="Kern A.D."/>
            <person name="Kuhn R.M."/>
            <person name="Smith K.E."/>
            <person name="Zwieg A.S."/>
        </authorList>
    </citation>
    <scope>NUCLEOTIDE SEQUENCE [LARGE SCALE GENOMIC DNA]</scope>
    <source>
        <strain evidence="9">17573</strain>
    </source>
</reference>
<dbReference type="SMART" id="SM00647">
    <property type="entry name" value="IBR"/>
    <property type="match status" value="1"/>
</dbReference>
<name>A0A5F7ZAM3_MACMU</name>
<keyword evidence="9" id="KW-1185">Reference proteome</keyword>
<dbReference type="Gene3D" id="2.20.25.20">
    <property type="match status" value="1"/>
</dbReference>
<keyword evidence="2" id="KW-0479">Metal-binding</keyword>
<protein>
    <recommendedName>
        <fullName evidence="7">RING-type domain-containing protein</fullName>
    </recommendedName>
</protein>
<dbReference type="Ensembl" id="ENSMMUT00000085405.1">
    <property type="protein sequence ID" value="ENSMMUP00000062234.1"/>
    <property type="gene ID" value="ENSMMUG00000052685.1"/>
</dbReference>
<evidence type="ECO:0000259" key="7">
    <source>
        <dbReference type="PROSITE" id="PS51873"/>
    </source>
</evidence>
<feature type="domain" description="RING-type" evidence="7">
    <location>
        <begin position="1"/>
        <end position="228"/>
    </location>
</feature>
<keyword evidence="3" id="KW-0677">Repeat</keyword>
<reference evidence="8" key="3">
    <citation type="submission" date="2025-08" db="UniProtKB">
        <authorList>
            <consortium name="Ensembl"/>
        </authorList>
    </citation>
    <scope>IDENTIFICATION</scope>
    <source>
        <strain evidence="8">17573</strain>
    </source>
</reference>
<dbReference type="Pfam" id="PF26000">
    <property type="entry name" value="UBA_ARIH2_N"/>
    <property type="match status" value="1"/>
</dbReference>
<evidence type="ECO:0000313" key="8">
    <source>
        <dbReference type="Ensembl" id="ENSMMUP00000062234.1"/>
    </source>
</evidence>
<keyword evidence="5" id="KW-0833">Ubl conjugation pathway</keyword>
<dbReference type="Proteomes" id="UP000006718">
    <property type="component" value="Chromosome 6"/>
</dbReference>
<evidence type="ECO:0000256" key="6">
    <source>
        <dbReference type="ARBA" id="ARBA00022833"/>
    </source>
</evidence>
<keyword evidence="4" id="KW-0863">Zinc-finger</keyword>
<accession>A0A5F7ZAM3</accession>
<dbReference type="GO" id="GO:0000151">
    <property type="term" value="C:ubiquitin ligase complex"/>
    <property type="evidence" value="ECO:0000318"/>
    <property type="project" value="GO_Central"/>
</dbReference>
<keyword evidence="1" id="KW-0808">Transferase</keyword>
<proteinExistence type="predicted"/>
<dbReference type="PaxDb" id="9544-ENSMMUP00000013859"/>
<evidence type="ECO:0000256" key="4">
    <source>
        <dbReference type="ARBA" id="ARBA00022771"/>
    </source>
</evidence>
<evidence type="ECO:0000313" key="9">
    <source>
        <dbReference type="Proteomes" id="UP000006718"/>
    </source>
</evidence>
<sequence length="228" mass="25776">MTILASVLKVSHSVAKLILVNFYWQVSEILDRFPHPIPLTTVQCVCSLCERKTYSLWPVSTSFAAAAGSSTAQFSSRMAWAWESLIWLRTVHSIHQRTLFPLLPNEELRKKYRRYLFRDYVESHYQLQLCPGADCPMVIWVQEPRACRVQCNRCNEVFCFKCHQMYHAPTDTPQSGNGSQSVQTTLKQPTTLVPTLKTVPSATSALRRMEAAITCTAPNVNMTSAGCV</sequence>
<dbReference type="PROSITE" id="PS51873">
    <property type="entry name" value="TRIAD"/>
    <property type="match status" value="1"/>
</dbReference>
<dbReference type="GO" id="GO:0008270">
    <property type="term" value="F:zinc ion binding"/>
    <property type="evidence" value="ECO:0007669"/>
    <property type="project" value="UniProtKB-KW"/>
</dbReference>
<dbReference type="InterPro" id="IPR002867">
    <property type="entry name" value="IBR_dom"/>
</dbReference>
<dbReference type="GO" id="GO:0061630">
    <property type="term" value="F:ubiquitin protein ligase activity"/>
    <property type="evidence" value="ECO:0000318"/>
    <property type="project" value="GO_Central"/>
</dbReference>
<dbReference type="Pfam" id="PF01485">
    <property type="entry name" value="IBR"/>
    <property type="match status" value="1"/>
</dbReference>
<organism evidence="8 9">
    <name type="scientific">Macaca mulatta</name>
    <name type="common">Rhesus macaque</name>
    <dbReference type="NCBI Taxonomy" id="9544"/>
    <lineage>
        <taxon>Eukaryota</taxon>
        <taxon>Metazoa</taxon>
        <taxon>Chordata</taxon>
        <taxon>Craniata</taxon>
        <taxon>Vertebrata</taxon>
        <taxon>Euteleostomi</taxon>
        <taxon>Mammalia</taxon>
        <taxon>Eutheria</taxon>
        <taxon>Euarchontoglires</taxon>
        <taxon>Primates</taxon>
        <taxon>Haplorrhini</taxon>
        <taxon>Catarrhini</taxon>
        <taxon>Cercopithecidae</taxon>
        <taxon>Cercopithecinae</taxon>
        <taxon>Macaca</taxon>
    </lineage>
</organism>
<dbReference type="GO" id="GO:0005737">
    <property type="term" value="C:cytoplasm"/>
    <property type="evidence" value="ECO:0000318"/>
    <property type="project" value="GO_Central"/>
</dbReference>
<reference evidence="8" key="2">
    <citation type="submission" date="2019-01" db="EMBL/GenBank/DDBJ databases">
        <authorList>
            <person name="Graves T."/>
            <person name="Eichler E.E."/>
            <person name="Wilson R.K."/>
        </authorList>
    </citation>
    <scope>NUCLEOTIDE SEQUENCE [LARGE SCALE GENOMIC DNA]</scope>
    <source>
        <strain evidence="8">17573</strain>
    </source>
</reference>
<evidence type="ECO:0000256" key="3">
    <source>
        <dbReference type="ARBA" id="ARBA00022737"/>
    </source>
</evidence>
<reference evidence="8" key="4">
    <citation type="submission" date="2025-09" db="UniProtKB">
        <authorList>
            <consortium name="Ensembl"/>
        </authorList>
    </citation>
    <scope>IDENTIFICATION</scope>
    <source>
        <strain evidence="8">17573</strain>
    </source>
</reference>